<sequence length="189" mass="19591">MTRLVGWIAVLAVIALGAGSVNAQSLTLTSPDIKEGGTIANEQVLTGFGCSGGNISPALSWSGAPAGTKSFAINMLDPDAPTGSGWWHWVVFNIPASTTSLPKDAGNLKKRKLMPKGAIQSRTDFGTPGYGGPCPPAGDKPHHYQITVFAVDVDKLPIAINDKASAASVGFDLHFHTLAKATLTGLFGH</sequence>
<dbReference type="Pfam" id="PF01161">
    <property type="entry name" value="PBP"/>
    <property type="match status" value="1"/>
</dbReference>
<dbReference type="NCBIfam" id="TIGR00481">
    <property type="entry name" value="YbhB/YbcL family Raf kinase inhibitor-like protein"/>
    <property type="match status" value="1"/>
</dbReference>
<feature type="signal peptide" evidence="1">
    <location>
        <begin position="1"/>
        <end position="23"/>
    </location>
</feature>
<dbReference type="RefSeq" id="WP_172842627.1">
    <property type="nucleotide sequence ID" value="NZ_LT670817.1"/>
</dbReference>
<feature type="chain" id="PRO_5012409479" evidence="1">
    <location>
        <begin position="24"/>
        <end position="189"/>
    </location>
</feature>
<evidence type="ECO:0000256" key="1">
    <source>
        <dbReference type="SAM" id="SignalP"/>
    </source>
</evidence>
<dbReference type="PANTHER" id="PTHR30289:SF1">
    <property type="entry name" value="PEBP (PHOSPHATIDYLETHANOLAMINE-BINDING PROTEIN) FAMILY PROTEIN"/>
    <property type="match status" value="1"/>
</dbReference>
<dbReference type="EMBL" id="LT670817">
    <property type="protein sequence ID" value="SHH37635.1"/>
    <property type="molecule type" value="Genomic_DNA"/>
</dbReference>
<keyword evidence="1" id="KW-0732">Signal</keyword>
<protein>
    <submittedName>
        <fullName evidence="2">Phospholipid-binding protein, PBP family</fullName>
    </submittedName>
</protein>
<accession>A0A1M5SGP2</accession>
<proteinExistence type="predicted"/>
<evidence type="ECO:0000313" key="2">
    <source>
        <dbReference type="EMBL" id="SHH37635.1"/>
    </source>
</evidence>
<dbReference type="Proteomes" id="UP000189796">
    <property type="component" value="Chromosome I"/>
</dbReference>
<dbReference type="InterPro" id="IPR008914">
    <property type="entry name" value="PEBP"/>
</dbReference>
<dbReference type="InterPro" id="IPR005247">
    <property type="entry name" value="YbhB_YbcL/LppC-like"/>
</dbReference>
<dbReference type="PANTHER" id="PTHR30289">
    <property type="entry name" value="UNCHARACTERIZED PROTEIN YBCL-RELATED"/>
    <property type="match status" value="1"/>
</dbReference>
<organism evidence="2 3">
    <name type="scientific">Bradyrhizobium erythrophlei</name>
    <dbReference type="NCBI Taxonomy" id="1437360"/>
    <lineage>
        <taxon>Bacteria</taxon>
        <taxon>Pseudomonadati</taxon>
        <taxon>Pseudomonadota</taxon>
        <taxon>Alphaproteobacteria</taxon>
        <taxon>Hyphomicrobiales</taxon>
        <taxon>Nitrobacteraceae</taxon>
        <taxon>Bradyrhizobium</taxon>
    </lineage>
</organism>
<dbReference type="AlphaFoldDB" id="A0A1M5SGP2"/>
<gene>
    <name evidence="2" type="ORF">SAMN05443248_4599</name>
</gene>
<name>A0A1M5SGP2_9BRAD</name>
<reference evidence="2 3" key="1">
    <citation type="submission" date="2016-11" db="EMBL/GenBank/DDBJ databases">
        <authorList>
            <person name="Jaros S."/>
            <person name="Januszkiewicz K."/>
            <person name="Wedrychowicz H."/>
        </authorList>
    </citation>
    <scope>NUCLEOTIDE SEQUENCE [LARGE SCALE GENOMIC DNA]</scope>
    <source>
        <strain evidence="2 3">GAS138</strain>
    </source>
</reference>
<dbReference type="CDD" id="cd00865">
    <property type="entry name" value="PEBP_bact_arch"/>
    <property type="match status" value="1"/>
</dbReference>
<dbReference type="InterPro" id="IPR036610">
    <property type="entry name" value="PEBP-like_sf"/>
</dbReference>
<evidence type="ECO:0000313" key="3">
    <source>
        <dbReference type="Proteomes" id="UP000189796"/>
    </source>
</evidence>
<dbReference type="SUPFAM" id="SSF49777">
    <property type="entry name" value="PEBP-like"/>
    <property type="match status" value="1"/>
</dbReference>
<dbReference type="Gene3D" id="3.90.280.10">
    <property type="entry name" value="PEBP-like"/>
    <property type="match status" value="1"/>
</dbReference>